<dbReference type="EMBL" id="JBCGBO010000004">
    <property type="protein sequence ID" value="KAK9207974.1"/>
    <property type="molecule type" value="Genomic_DNA"/>
</dbReference>
<name>A0AAP0MCN2_9ROSI</name>
<dbReference type="Pfam" id="PF01494">
    <property type="entry name" value="FAD_binding_3"/>
    <property type="match status" value="1"/>
</dbReference>
<accession>A0AAP0MCN2</accession>
<dbReference type="PANTHER" id="PTHR47469">
    <property type="entry name" value="MONOOXYGENASE-LIKE"/>
    <property type="match status" value="1"/>
</dbReference>
<evidence type="ECO:0008006" key="5">
    <source>
        <dbReference type="Google" id="ProtNLM"/>
    </source>
</evidence>
<evidence type="ECO:0000313" key="3">
    <source>
        <dbReference type="EMBL" id="KAK9207974.1"/>
    </source>
</evidence>
<protein>
    <recommendedName>
        <fullName evidence="5">FAD-binding domain-containing protein</fullName>
    </recommendedName>
</protein>
<feature type="domain" description="FAD-binding" evidence="1">
    <location>
        <begin position="133"/>
        <end position="192"/>
    </location>
</feature>
<dbReference type="InterPro" id="IPR053212">
    <property type="entry name" value="DHP_3-monooxygenase"/>
</dbReference>
<reference evidence="3 4" key="1">
    <citation type="submission" date="2024-05" db="EMBL/GenBank/DDBJ databases">
        <title>Haplotype-resolved chromosome-level genome assembly of Huyou (Citrus changshanensis).</title>
        <authorList>
            <person name="Miao C."/>
            <person name="Chen W."/>
            <person name="Wu Y."/>
            <person name="Wang L."/>
            <person name="Zhao S."/>
            <person name="Grierson D."/>
            <person name="Xu C."/>
            <person name="Chen K."/>
        </authorList>
    </citation>
    <scope>NUCLEOTIDE SEQUENCE [LARGE SCALE GENOMIC DNA]</scope>
    <source>
        <strain evidence="3">01-14</strain>
        <tissue evidence="3">Leaf</tissue>
    </source>
</reference>
<dbReference type="InterPro" id="IPR054707">
    <property type="entry name" value="DhpH_subs-bd"/>
</dbReference>
<dbReference type="PANTHER" id="PTHR47469:SF2">
    <property type="entry name" value="OS06G0597600 PROTEIN"/>
    <property type="match status" value="1"/>
</dbReference>
<evidence type="ECO:0000259" key="1">
    <source>
        <dbReference type="Pfam" id="PF01494"/>
    </source>
</evidence>
<dbReference type="Pfam" id="PF22607">
    <property type="entry name" value="FAD_binding-like"/>
    <property type="match status" value="1"/>
</dbReference>
<dbReference type="Gene3D" id="3.30.9.60">
    <property type="match status" value="1"/>
</dbReference>
<evidence type="ECO:0000259" key="2">
    <source>
        <dbReference type="Pfam" id="PF22607"/>
    </source>
</evidence>
<sequence>MIAFFCRYSGYCAWRGVLDFSGIEDSEIIKGMRRVCPDLGKCLYYDLASGTHSVFYELLNKRLNWVWYINQPEPIMKGNSVTMRVSNDMIKNMHEEAEKVWLPEFVKVIKETKEPFINAMYDCDPLKQIFWSNIVLIGDAAHPTTPHGLRSTNMSILDAMVLGKSLEKWGVEGLLSALEEYQTVRLPVTSKQVLHSRRLGRIKQGLALPDREPFNPKTASPRDCQ</sequence>
<dbReference type="SUPFAM" id="SSF54373">
    <property type="entry name" value="FAD-linked reductases, C-terminal domain"/>
    <property type="match status" value="1"/>
</dbReference>
<evidence type="ECO:0000313" key="4">
    <source>
        <dbReference type="Proteomes" id="UP001428341"/>
    </source>
</evidence>
<gene>
    <name evidence="3" type="ORF">WN944_000323</name>
</gene>
<dbReference type="AlphaFoldDB" id="A0AAP0MCN2"/>
<dbReference type="Proteomes" id="UP001428341">
    <property type="component" value="Unassembled WGS sequence"/>
</dbReference>
<dbReference type="GO" id="GO:0071949">
    <property type="term" value="F:FAD binding"/>
    <property type="evidence" value="ECO:0007669"/>
    <property type="project" value="InterPro"/>
</dbReference>
<dbReference type="InterPro" id="IPR002938">
    <property type="entry name" value="FAD-bd"/>
</dbReference>
<comment type="caution">
    <text evidence="3">The sequence shown here is derived from an EMBL/GenBank/DDBJ whole genome shotgun (WGS) entry which is preliminary data.</text>
</comment>
<organism evidence="3 4">
    <name type="scientific">Citrus x changshan-huyou</name>
    <dbReference type="NCBI Taxonomy" id="2935761"/>
    <lineage>
        <taxon>Eukaryota</taxon>
        <taxon>Viridiplantae</taxon>
        <taxon>Streptophyta</taxon>
        <taxon>Embryophyta</taxon>
        <taxon>Tracheophyta</taxon>
        <taxon>Spermatophyta</taxon>
        <taxon>Magnoliopsida</taxon>
        <taxon>eudicotyledons</taxon>
        <taxon>Gunneridae</taxon>
        <taxon>Pentapetalae</taxon>
        <taxon>rosids</taxon>
        <taxon>malvids</taxon>
        <taxon>Sapindales</taxon>
        <taxon>Rutaceae</taxon>
        <taxon>Aurantioideae</taxon>
        <taxon>Citrus</taxon>
    </lineage>
</organism>
<dbReference type="Gene3D" id="3.50.50.60">
    <property type="entry name" value="FAD/NAD(P)-binding domain"/>
    <property type="match status" value="1"/>
</dbReference>
<keyword evidence="4" id="KW-1185">Reference proteome</keyword>
<dbReference type="InterPro" id="IPR036188">
    <property type="entry name" value="FAD/NAD-bd_sf"/>
</dbReference>
<feature type="domain" description="2,6-dihydroxypyridine 3-monooxygenase substrate binding" evidence="2">
    <location>
        <begin position="8"/>
        <end position="122"/>
    </location>
</feature>
<proteinExistence type="predicted"/>
<dbReference type="SUPFAM" id="SSF51905">
    <property type="entry name" value="FAD/NAD(P)-binding domain"/>
    <property type="match status" value="1"/>
</dbReference>